<evidence type="ECO:0000256" key="2">
    <source>
        <dbReference type="ARBA" id="ARBA00009399"/>
    </source>
</evidence>
<evidence type="ECO:0000256" key="1">
    <source>
        <dbReference type="ARBA" id="ARBA00004141"/>
    </source>
</evidence>
<feature type="domain" description="GtrA/DPMS transmembrane" evidence="7">
    <location>
        <begin position="2"/>
        <end position="115"/>
    </location>
</feature>
<protein>
    <submittedName>
        <fullName evidence="8">GtrA-like protein</fullName>
    </submittedName>
</protein>
<proteinExistence type="inferred from homology"/>
<dbReference type="Proteomes" id="UP000295794">
    <property type="component" value="Unassembled WGS sequence"/>
</dbReference>
<dbReference type="EMBL" id="SMBT01000008">
    <property type="protein sequence ID" value="TCU85024.1"/>
    <property type="molecule type" value="Genomic_DNA"/>
</dbReference>
<evidence type="ECO:0000313" key="10">
    <source>
        <dbReference type="Proteomes" id="UP000255108"/>
    </source>
</evidence>
<dbReference type="InterPro" id="IPR007267">
    <property type="entry name" value="GtrA_DPMS_TM"/>
</dbReference>
<evidence type="ECO:0000256" key="3">
    <source>
        <dbReference type="ARBA" id="ARBA00022692"/>
    </source>
</evidence>
<keyword evidence="3 6" id="KW-0812">Transmembrane</keyword>
<dbReference type="InterPro" id="IPR051401">
    <property type="entry name" value="GtrA_CellWall_Glycosyl"/>
</dbReference>
<reference evidence="8 10" key="1">
    <citation type="submission" date="2018-06" db="EMBL/GenBank/DDBJ databases">
        <authorList>
            <consortium name="Pathogen Informatics"/>
            <person name="Doyle S."/>
        </authorList>
    </citation>
    <scope>NUCLEOTIDE SEQUENCE [LARGE SCALE GENOMIC DNA]</scope>
    <source>
        <strain evidence="8 10">NCTC11159</strain>
    </source>
</reference>
<evidence type="ECO:0000313" key="8">
    <source>
        <dbReference type="EMBL" id="STR45292.1"/>
    </source>
</evidence>
<evidence type="ECO:0000313" key="9">
    <source>
        <dbReference type="EMBL" id="TCU85024.1"/>
    </source>
</evidence>
<feature type="transmembrane region" description="Helical" evidence="6">
    <location>
        <begin position="28"/>
        <end position="45"/>
    </location>
</feature>
<keyword evidence="5 6" id="KW-0472">Membrane</keyword>
<dbReference type="GO" id="GO:0005886">
    <property type="term" value="C:plasma membrane"/>
    <property type="evidence" value="ECO:0007669"/>
    <property type="project" value="TreeGrafter"/>
</dbReference>
<dbReference type="RefSeq" id="WP_165928716.1">
    <property type="nucleotide sequence ID" value="NZ_CAWOLO010000008.1"/>
</dbReference>
<evidence type="ECO:0000256" key="5">
    <source>
        <dbReference type="ARBA" id="ARBA00023136"/>
    </source>
</evidence>
<comment type="subcellular location">
    <subcellularLocation>
        <location evidence="1">Membrane</location>
        <topology evidence="1">Multi-pass membrane protein</topology>
    </subcellularLocation>
</comment>
<organism evidence="8 10">
    <name type="scientific">Iodobacter fluviatilis</name>
    <dbReference type="NCBI Taxonomy" id="537"/>
    <lineage>
        <taxon>Bacteria</taxon>
        <taxon>Pseudomonadati</taxon>
        <taxon>Pseudomonadota</taxon>
        <taxon>Betaproteobacteria</taxon>
        <taxon>Neisseriales</taxon>
        <taxon>Chitinibacteraceae</taxon>
        <taxon>Iodobacter</taxon>
    </lineage>
</organism>
<accession>A0A377STC4</accession>
<dbReference type="EMBL" id="UGHR01000004">
    <property type="protein sequence ID" value="STR45292.1"/>
    <property type="molecule type" value="Genomic_DNA"/>
</dbReference>
<keyword evidence="4 6" id="KW-1133">Transmembrane helix</keyword>
<dbReference type="PANTHER" id="PTHR38459">
    <property type="entry name" value="PROPHAGE BACTOPRENOL-LINKED GLUCOSE TRANSLOCASE HOMOLOG"/>
    <property type="match status" value="1"/>
</dbReference>
<gene>
    <name evidence="9" type="ORF">EV682_10847</name>
    <name evidence="8" type="ORF">NCTC11159_03853</name>
</gene>
<dbReference type="Proteomes" id="UP000255108">
    <property type="component" value="Unassembled WGS sequence"/>
</dbReference>
<comment type="similarity">
    <text evidence="2">Belongs to the GtrA family.</text>
</comment>
<dbReference type="AlphaFoldDB" id="A0A377STC4"/>
<evidence type="ECO:0000256" key="4">
    <source>
        <dbReference type="ARBA" id="ARBA00022989"/>
    </source>
</evidence>
<keyword evidence="11" id="KW-1185">Reference proteome</keyword>
<feature type="transmembrane region" description="Helical" evidence="6">
    <location>
        <begin position="66"/>
        <end position="88"/>
    </location>
</feature>
<reference evidence="9 11" key="2">
    <citation type="submission" date="2019-03" db="EMBL/GenBank/DDBJ databases">
        <title>Genomic Encyclopedia of Type Strains, Phase IV (KMG-IV): sequencing the most valuable type-strain genomes for metagenomic binning, comparative biology and taxonomic classification.</title>
        <authorList>
            <person name="Goeker M."/>
        </authorList>
    </citation>
    <scope>NUCLEOTIDE SEQUENCE [LARGE SCALE GENOMIC DNA]</scope>
    <source>
        <strain evidence="9 11">DSM 3764</strain>
    </source>
</reference>
<dbReference type="PANTHER" id="PTHR38459:SF1">
    <property type="entry name" value="PROPHAGE BACTOPRENOL-LINKED GLUCOSE TRANSLOCASE HOMOLOG"/>
    <property type="match status" value="1"/>
</dbReference>
<feature type="transmembrane region" description="Helical" evidence="6">
    <location>
        <begin position="94"/>
        <end position="114"/>
    </location>
</feature>
<dbReference type="Pfam" id="PF04138">
    <property type="entry name" value="GtrA_DPMS_TM"/>
    <property type="match status" value="1"/>
</dbReference>
<evidence type="ECO:0000259" key="7">
    <source>
        <dbReference type="Pfam" id="PF04138"/>
    </source>
</evidence>
<evidence type="ECO:0000313" key="11">
    <source>
        <dbReference type="Proteomes" id="UP000295794"/>
    </source>
</evidence>
<name>A0A377STC4_9NEIS</name>
<sequence length="121" mass="13501">MKFGIVGLAATGLHLLIAFILLYVGVNVYLANLCAFLGAFVLSYIGHNYWTFAMASWHPSTLAKSFLLASMGFLANNILLTFLLKIALFNEAMALFFSLLLVPLLSYFGSRIWVFQKNKQL</sequence>
<evidence type="ECO:0000256" key="6">
    <source>
        <dbReference type="SAM" id="Phobius"/>
    </source>
</evidence>
<dbReference type="GO" id="GO:0000271">
    <property type="term" value="P:polysaccharide biosynthetic process"/>
    <property type="evidence" value="ECO:0007669"/>
    <property type="project" value="InterPro"/>
</dbReference>